<evidence type="ECO:0000313" key="5">
    <source>
        <dbReference type="Proteomes" id="UP001198571"/>
    </source>
</evidence>
<dbReference type="Gene3D" id="2.60.450.10">
    <property type="entry name" value="Lipopolysaccharide (LPS) transport protein A like domain"/>
    <property type="match status" value="1"/>
</dbReference>
<protein>
    <submittedName>
        <fullName evidence="4">LptA/OstA family protein</fullName>
    </submittedName>
</protein>
<reference evidence="4 5" key="1">
    <citation type="submission" date="2020-07" db="EMBL/GenBank/DDBJ databases">
        <title>Pseudogemmobacter sp. nov., isolated from poultry manure in Taiwan.</title>
        <authorList>
            <person name="Lin S.-Y."/>
            <person name="Tang Y.-S."/>
            <person name="Young C.-C."/>
        </authorList>
    </citation>
    <scope>NUCLEOTIDE SEQUENCE [LARGE SCALE GENOMIC DNA]</scope>
    <source>
        <strain evidence="4 5">CC-YST710</strain>
    </source>
</reference>
<keyword evidence="1 2" id="KW-0732">Signal</keyword>
<name>A0ABS8CHI8_9RHOB</name>
<feature type="chain" id="PRO_5046465984" evidence="2">
    <location>
        <begin position="23"/>
        <end position="165"/>
    </location>
</feature>
<gene>
    <name evidence="4" type="ORF">H0485_02360</name>
</gene>
<feature type="signal peptide" evidence="2">
    <location>
        <begin position="1"/>
        <end position="22"/>
    </location>
</feature>
<dbReference type="PANTHER" id="PTHR36504">
    <property type="entry name" value="LIPOPOLYSACCHARIDE EXPORT SYSTEM PROTEIN LPTA"/>
    <property type="match status" value="1"/>
</dbReference>
<evidence type="ECO:0000259" key="3">
    <source>
        <dbReference type="Pfam" id="PF03968"/>
    </source>
</evidence>
<evidence type="ECO:0000313" key="4">
    <source>
        <dbReference type="EMBL" id="MCB5408852.1"/>
    </source>
</evidence>
<dbReference type="InterPro" id="IPR052037">
    <property type="entry name" value="LPS_export_LptA"/>
</dbReference>
<dbReference type="EMBL" id="JACDXX010000002">
    <property type="protein sequence ID" value="MCB5408852.1"/>
    <property type="molecule type" value="Genomic_DNA"/>
</dbReference>
<dbReference type="Proteomes" id="UP001198571">
    <property type="component" value="Unassembled WGS sequence"/>
</dbReference>
<evidence type="ECO:0000256" key="2">
    <source>
        <dbReference type="SAM" id="SignalP"/>
    </source>
</evidence>
<dbReference type="RefSeq" id="WP_226933754.1">
    <property type="nucleotide sequence ID" value="NZ_JACDXX010000002.1"/>
</dbReference>
<feature type="domain" description="Organic solvent tolerance-like N-terminal" evidence="3">
    <location>
        <begin position="43"/>
        <end position="148"/>
    </location>
</feature>
<organism evidence="4 5">
    <name type="scientific">Pseudogemmobacter faecipullorum</name>
    <dbReference type="NCBI Taxonomy" id="2755041"/>
    <lineage>
        <taxon>Bacteria</taxon>
        <taxon>Pseudomonadati</taxon>
        <taxon>Pseudomonadota</taxon>
        <taxon>Alphaproteobacteria</taxon>
        <taxon>Rhodobacterales</taxon>
        <taxon>Paracoccaceae</taxon>
        <taxon>Pseudogemmobacter</taxon>
    </lineage>
</organism>
<keyword evidence="5" id="KW-1185">Reference proteome</keyword>
<dbReference type="PANTHER" id="PTHR36504:SF1">
    <property type="entry name" value="LIPOPOLYSACCHARIDE EXPORT SYSTEM PROTEIN LPTA"/>
    <property type="match status" value="1"/>
</dbReference>
<sequence length="165" mass="16788">MTDLPRAWILALTLAVAPLAPAAAQEASISFGLLSQDTSLPVNIKADSFSVNNADGSAQFSGNVLVGQGPMRLATSELRVEYAPDSRAIRKLIATGGVTLASGKDAAESHEADYTIDSGLVVMKGDVLLSQGPSVLSGDKLTINLKNGSGVMSGGVSTTFVPGGN</sequence>
<evidence type="ECO:0000256" key="1">
    <source>
        <dbReference type="ARBA" id="ARBA00022729"/>
    </source>
</evidence>
<dbReference type="Pfam" id="PF03968">
    <property type="entry name" value="LptD_N"/>
    <property type="match status" value="1"/>
</dbReference>
<accession>A0ABS8CHI8</accession>
<proteinExistence type="predicted"/>
<dbReference type="InterPro" id="IPR005653">
    <property type="entry name" value="OstA-like_N"/>
</dbReference>
<comment type="caution">
    <text evidence="4">The sequence shown here is derived from an EMBL/GenBank/DDBJ whole genome shotgun (WGS) entry which is preliminary data.</text>
</comment>